<accession>A0A212KYV8</accession>
<name>A0A212KYV8_9BACT</name>
<gene>
    <name evidence="1" type="ORF">KL86DES1_10442</name>
</gene>
<dbReference type="EMBL" id="FMJC01000001">
    <property type="protein sequence ID" value="SCM70495.1"/>
    <property type="molecule type" value="Genomic_DNA"/>
</dbReference>
<protein>
    <submittedName>
        <fullName evidence="1">Uncharacterized protein</fullName>
    </submittedName>
</protein>
<dbReference type="AlphaFoldDB" id="A0A212KYV8"/>
<organism evidence="1">
    <name type="scientific">uncultured Desulfovibrio sp</name>
    <dbReference type="NCBI Taxonomy" id="167968"/>
    <lineage>
        <taxon>Bacteria</taxon>
        <taxon>Pseudomonadati</taxon>
        <taxon>Thermodesulfobacteriota</taxon>
        <taxon>Desulfovibrionia</taxon>
        <taxon>Desulfovibrionales</taxon>
        <taxon>Desulfovibrionaceae</taxon>
        <taxon>Desulfovibrio</taxon>
        <taxon>environmental samples</taxon>
    </lineage>
</organism>
<proteinExistence type="predicted"/>
<reference evidence="1" key="1">
    <citation type="submission" date="2016-08" db="EMBL/GenBank/DDBJ databases">
        <authorList>
            <person name="Seilhamer J.J."/>
        </authorList>
    </citation>
    <scope>NUCLEOTIDE SEQUENCE</scope>
    <source>
        <strain evidence="1">86-1</strain>
    </source>
</reference>
<sequence length="61" mass="7057">MIPMHVSFICTSCCYWGVCEIESDLLDHFYFETTAVVWFPKPRSKTALCHLIAEAIFLKTI</sequence>
<evidence type="ECO:0000313" key="1">
    <source>
        <dbReference type="EMBL" id="SCM70495.1"/>
    </source>
</evidence>